<gene>
    <name evidence="1" type="ORF">RRG08_035023</name>
</gene>
<sequence length="140" mass="16135">MYSVTLADDLAFYMAMPHLLLSQCACFRSFIVSTDDGRFSTHPKPRPGLPPPPLFPHTRRDEKLHRLWTVMQPDTHCGISLMQLHMFVSVRARLHNIMRMRIHRPFTFTSRDMKEAVMLIALPRAHLALSLSFSSLFKSG</sequence>
<dbReference type="EMBL" id="JAWDGP010003399">
    <property type="protein sequence ID" value="KAK3774593.1"/>
    <property type="molecule type" value="Genomic_DNA"/>
</dbReference>
<dbReference type="AlphaFoldDB" id="A0AAE0ZS49"/>
<evidence type="ECO:0000313" key="2">
    <source>
        <dbReference type="Proteomes" id="UP001283361"/>
    </source>
</evidence>
<organism evidence="1 2">
    <name type="scientific">Elysia crispata</name>
    <name type="common">lettuce slug</name>
    <dbReference type="NCBI Taxonomy" id="231223"/>
    <lineage>
        <taxon>Eukaryota</taxon>
        <taxon>Metazoa</taxon>
        <taxon>Spiralia</taxon>
        <taxon>Lophotrochozoa</taxon>
        <taxon>Mollusca</taxon>
        <taxon>Gastropoda</taxon>
        <taxon>Heterobranchia</taxon>
        <taxon>Euthyneura</taxon>
        <taxon>Panpulmonata</taxon>
        <taxon>Sacoglossa</taxon>
        <taxon>Placobranchoidea</taxon>
        <taxon>Plakobranchidae</taxon>
        <taxon>Elysia</taxon>
    </lineage>
</organism>
<proteinExistence type="predicted"/>
<accession>A0AAE0ZS49</accession>
<protein>
    <submittedName>
        <fullName evidence="1">Uncharacterized protein</fullName>
    </submittedName>
</protein>
<reference evidence="1" key="1">
    <citation type="journal article" date="2023" name="G3 (Bethesda)">
        <title>A reference genome for the long-term kleptoplast-retaining sea slug Elysia crispata morphotype clarki.</title>
        <authorList>
            <person name="Eastman K.E."/>
            <person name="Pendleton A.L."/>
            <person name="Shaikh M.A."/>
            <person name="Suttiyut T."/>
            <person name="Ogas R."/>
            <person name="Tomko P."/>
            <person name="Gavelis G."/>
            <person name="Widhalm J.R."/>
            <person name="Wisecaver J.H."/>
        </authorList>
    </citation>
    <scope>NUCLEOTIDE SEQUENCE</scope>
    <source>
        <strain evidence="1">ECLA1</strain>
    </source>
</reference>
<comment type="caution">
    <text evidence="1">The sequence shown here is derived from an EMBL/GenBank/DDBJ whole genome shotgun (WGS) entry which is preliminary data.</text>
</comment>
<name>A0AAE0ZS49_9GAST</name>
<keyword evidence="2" id="KW-1185">Reference proteome</keyword>
<evidence type="ECO:0000313" key="1">
    <source>
        <dbReference type="EMBL" id="KAK3774593.1"/>
    </source>
</evidence>
<dbReference type="Proteomes" id="UP001283361">
    <property type="component" value="Unassembled WGS sequence"/>
</dbReference>